<feature type="transmembrane region" description="Helical" evidence="8">
    <location>
        <begin position="284"/>
        <end position="304"/>
    </location>
</feature>
<evidence type="ECO:0000256" key="7">
    <source>
        <dbReference type="ARBA" id="ARBA00049119"/>
    </source>
</evidence>
<feature type="transmembrane region" description="Helical" evidence="8">
    <location>
        <begin position="59"/>
        <end position="83"/>
    </location>
</feature>
<keyword evidence="6 8" id="KW-0472">Membrane</keyword>
<proteinExistence type="inferred from homology"/>
<dbReference type="STRING" id="71784.A0A1Y2APR6"/>
<dbReference type="PROSITE" id="PS00217">
    <property type="entry name" value="SUGAR_TRANSPORT_2"/>
    <property type="match status" value="1"/>
</dbReference>
<dbReference type="InterPro" id="IPR003663">
    <property type="entry name" value="Sugar/inositol_transpt"/>
</dbReference>
<dbReference type="InterPro" id="IPR005828">
    <property type="entry name" value="MFS_sugar_transport-like"/>
</dbReference>
<dbReference type="OrthoDB" id="4540492at2759"/>
<keyword evidence="5 8" id="KW-1133">Transmembrane helix</keyword>
<organism evidence="10 11">
    <name type="scientific">Naematelia encephala</name>
    <dbReference type="NCBI Taxonomy" id="71784"/>
    <lineage>
        <taxon>Eukaryota</taxon>
        <taxon>Fungi</taxon>
        <taxon>Dikarya</taxon>
        <taxon>Basidiomycota</taxon>
        <taxon>Agaricomycotina</taxon>
        <taxon>Tremellomycetes</taxon>
        <taxon>Tremellales</taxon>
        <taxon>Naemateliaceae</taxon>
        <taxon>Naematelia</taxon>
    </lineage>
</organism>
<dbReference type="Gene3D" id="1.20.1250.20">
    <property type="entry name" value="MFS general substrate transporter like domains"/>
    <property type="match status" value="2"/>
</dbReference>
<feature type="transmembrane region" description="Helical" evidence="8">
    <location>
        <begin position="154"/>
        <end position="176"/>
    </location>
</feature>
<evidence type="ECO:0000256" key="3">
    <source>
        <dbReference type="ARBA" id="ARBA00022448"/>
    </source>
</evidence>
<feature type="transmembrane region" description="Helical" evidence="8">
    <location>
        <begin position="121"/>
        <end position="142"/>
    </location>
</feature>
<evidence type="ECO:0000256" key="2">
    <source>
        <dbReference type="ARBA" id="ARBA00010992"/>
    </source>
</evidence>
<feature type="transmembrane region" description="Helical" evidence="8">
    <location>
        <begin position="95"/>
        <end position="115"/>
    </location>
</feature>
<dbReference type="SUPFAM" id="SSF103473">
    <property type="entry name" value="MFS general substrate transporter"/>
    <property type="match status" value="1"/>
</dbReference>
<keyword evidence="4 8" id="KW-0812">Transmembrane</keyword>
<keyword evidence="3" id="KW-0813">Transport</keyword>
<dbReference type="EMBL" id="MCFC01000067">
    <property type="protein sequence ID" value="ORY24486.1"/>
    <property type="molecule type" value="Genomic_DNA"/>
</dbReference>
<dbReference type="PROSITE" id="PS50850">
    <property type="entry name" value="MFS"/>
    <property type="match status" value="1"/>
</dbReference>
<dbReference type="AlphaFoldDB" id="A0A1Y2APR6"/>
<evidence type="ECO:0000256" key="5">
    <source>
        <dbReference type="ARBA" id="ARBA00022989"/>
    </source>
</evidence>
<keyword evidence="11" id="KW-1185">Reference proteome</keyword>
<dbReference type="InterPro" id="IPR020846">
    <property type="entry name" value="MFS_dom"/>
</dbReference>
<comment type="catalytic activity">
    <reaction evidence="7">
        <text>myo-inositol(out) + H(+)(out) = myo-inositol(in) + H(+)(in)</text>
        <dbReference type="Rhea" id="RHEA:60364"/>
        <dbReference type="ChEBI" id="CHEBI:15378"/>
        <dbReference type="ChEBI" id="CHEBI:17268"/>
    </reaction>
</comment>
<comment type="caution">
    <text evidence="10">The sequence shown here is derived from an EMBL/GenBank/DDBJ whole genome shotgun (WGS) entry which is preliminary data.</text>
</comment>
<dbReference type="PRINTS" id="PR00171">
    <property type="entry name" value="SUGRTRNSPORT"/>
</dbReference>
<dbReference type="GO" id="GO:0015149">
    <property type="term" value="F:hexose transmembrane transporter activity"/>
    <property type="evidence" value="ECO:0007669"/>
    <property type="project" value="TreeGrafter"/>
</dbReference>
<feature type="domain" description="Major facilitator superfamily (MFS) profile" evidence="9">
    <location>
        <begin position="23"/>
        <end position="434"/>
    </location>
</feature>
<feature type="transmembrane region" description="Helical" evidence="8">
    <location>
        <begin position="338"/>
        <end position="362"/>
    </location>
</feature>
<evidence type="ECO:0000313" key="10">
    <source>
        <dbReference type="EMBL" id="ORY24486.1"/>
    </source>
</evidence>
<feature type="transmembrane region" description="Helical" evidence="8">
    <location>
        <begin position="182"/>
        <end position="203"/>
    </location>
</feature>
<evidence type="ECO:0000313" key="11">
    <source>
        <dbReference type="Proteomes" id="UP000193986"/>
    </source>
</evidence>
<evidence type="ECO:0000256" key="8">
    <source>
        <dbReference type="SAM" id="Phobius"/>
    </source>
</evidence>
<evidence type="ECO:0000256" key="1">
    <source>
        <dbReference type="ARBA" id="ARBA00004141"/>
    </source>
</evidence>
<feature type="transmembrane region" description="Helical" evidence="8">
    <location>
        <begin position="411"/>
        <end position="433"/>
    </location>
</feature>
<dbReference type="Proteomes" id="UP000193986">
    <property type="component" value="Unassembled WGS sequence"/>
</dbReference>
<dbReference type="InterPro" id="IPR045263">
    <property type="entry name" value="GLUT"/>
</dbReference>
<dbReference type="Pfam" id="PF00083">
    <property type="entry name" value="Sugar_tr"/>
    <property type="match status" value="1"/>
</dbReference>
<dbReference type="InParanoid" id="A0A1Y2APR6"/>
<accession>A0A1Y2APR6</accession>
<comment type="similarity">
    <text evidence="2">Belongs to the major facilitator superfamily. Sugar transporter (TC 2.A.1.1) family.</text>
</comment>
<dbReference type="InterPro" id="IPR036259">
    <property type="entry name" value="MFS_trans_sf"/>
</dbReference>
<evidence type="ECO:0000256" key="6">
    <source>
        <dbReference type="ARBA" id="ARBA00023136"/>
    </source>
</evidence>
<name>A0A1Y2APR6_9TREE</name>
<gene>
    <name evidence="10" type="ORF">BCR39DRAFT_590599</name>
</gene>
<dbReference type="GO" id="GO:0016020">
    <property type="term" value="C:membrane"/>
    <property type="evidence" value="ECO:0007669"/>
    <property type="project" value="UniProtKB-SubCell"/>
</dbReference>
<protein>
    <submittedName>
        <fullName evidence="10">Putative vacuolar membrane protein</fullName>
    </submittedName>
</protein>
<feature type="transmembrane region" description="Helical" evidence="8">
    <location>
        <begin position="310"/>
        <end position="331"/>
    </location>
</feature>
<comment type="subcellular location">
    <subcellularLocation>
        <location evidence="1">Membrane</location>
        <topology evidence="1">Multi-pass membrane protein</topology>
    </subcellularLocation>
</comment>
<dbReference type="PANTHER" id="PTHR23503:SF8">
    <property type="entry name" value="FACILITATED GLUCOSE TRANSPORTER PROTEIN 1"/>
    <property type="match status" value="1"/>
</dbReference>
<dbReference type="PANTHER" id="PTHR23503">
    <property type="entry name" value="SOLUTE CARRIER FAMILY 2"/>
    <property type="match status" value="1"/>
</dbReference>
<evidence type="ECO:0000259" key="9">
    <source>
        <dbReference type="PROSITE" id="PS50850"/>
    </source>
</evidence>
<dbReference type="InterPro" id="IPR005829">
    <property type="entry name" value="Sugar_transporter_CS"/>
</dbReference>
<reference evidence="10 11" key="1">
    <citation type="submission" date="2016-07" db="EMBL/GenBank/DDBJ databases">
        <title>Pervasive Adenine N6-methylation of Active Genes in Fungi.</title>
        <authorList>
            <consortium name="DOE Joint Genome Institute"/>
            <person name="Mondo S.J."/>
            <person name="Dannebaum R.O."/>
            <person name="Kuo R.C."/>
            <person name="Labutti K."/>
            <person name="Haridas S."/>
            <person name="Kuo A."/>
            <person name="Salamov A."/>
            <person name="Ahrendt S.R."/>
            <person name="Lipzen A."/>
            <person name="Sullivan W."/>
            <person name="Andreopoulos W.B."/>
            <person name="Clum A."/>
            <person name="Lindquist E."/>
            <person name="Daum C."/>
            <person name="Ramamoorthy G.K."/>
            <person name="Gryganskyi A."/>
            <person name="Culley D."/>
            <person name="Magnuson J.K."/>
            <person name="James T.Y."/>
            <person name="O'Malley M.A."/>
            <person name="Stajich J.E."/>
            <person name="Spatafora J.W."/>
            <person name="Visel A."/>
            <person name="Grigoriev I.V."/>
        </authorList>
    </citation>
    <scope>NUCLEOTIDE SEQUENCE [LARGE SCALE GENOMIC DNA]</scope>
    <source>
        <strain evidence="10 11">68-887.2</strain>
    </source>
</reference>
<sequence length="438" mass="46221">MISSRVRTGLTAVWAALHTTQYGMAITGLNGISDAMTCSVDSKQIGIHSVSAGWLKPCVYMTSAQFGLIVSIFTLGGLAGCLLSDLVTRSHGRIGTLRTSAATILLGSLAVAIANSVPSMIFGRVLVGVGCGLATVTVPLFLAEIAPPSIKRSLGIMNQLFIVFGMLIAQSLSFLWAKPMSWRYVLAVSIVVAVSQLVGSLFVRPTDPEKDQSRGGDEEDRLIPRETVKPLTIRQLITSTDSKIRRGLVVVAVTQLAQQSCGVSPVMYFSTRILKPVFGGNSKLIAILIVIFKVPLTAVPALLIERVGSRPILLFSATVMSASAFVLAFGLNASSGPACVAAILSFVAAFSIGLGPVTWVVLSEVMPHEATTAAGAIGIGLNWTTNFVMGSTFLPLQQWLSGSTESGEGNIFYVICGICALLFLTLKASYAAYDRVAI</sequence>
<evidence type="ECO:0000256" key="4">
    <source>
        <dbReference type="ARBA" id="ARBA00022692"/>
    </source>
</evidence>